<comment type="caution">
    <text evidence="2">The sequence shown here is derived from an EMBL/GenBank/DDBJ whole genome shotgun (WGS) entry which is preliminary data.</text>
</comment>
<proteinExistence type="predicted"/>
<dbReference type="Proteomes" id="UP001188597">
    <property type="component" value="Unassembled WGS sequence"/>
</dbReference>
<protein>
    <submittedName>
        <fullName evidence="2">Uncharacterized protein</fullName>
    </submittedName>
</protein>
<keyword evidence="1" id="KW-0472">Membrane</keyword>
<keyword evidence="1" id="KW-1133">Transmembrane helix</keyword>
<accession>A0AA88XJ51</accession>
<name>A0AA88XJ51_9ASTE</name>
<feature type="transmembrane region" description="Helical" evidence="1">
    <location>
        <begin position="39"/>
        <end position="56"/>
    </location>
</feature>
<reference evidence="2" key="1">
    <citation type="submission" date="2022-12" db="EMBL/GenBank/DDBJ databases">
        <title>Draft genome assemblies for two species of Escallonia (Escalloniales).</title>
        <authorList>
            <person name="Chanderbali A."/>
            <person name="Dervinis C."/>
            <person name="Anghel I."/>
            <person name="Soltis D."/>
            <person name="Soltis P."/>
            <person name="Zapata F."/>
        </authorList>
    </citation>
    <scope>NUCLEOTIDE SEQUENCE</scope>
    <source>
        <strain evidence="2">UCBG64.0493</strain>
        <tissue evidence="2">Leaf</tissue>
    </source>
</reference>
<evidence type="ECO:0000313" key="2">
    <source>
        <dbReference type="EMBL" id="KAK3043613.1"/>
    </source>
</evidence>
<keyword evidence="1" id="KW-0812">Transmembrane</keyword>
<evidence type="ECO:0000256" key="1">
    <source>
        <dbReference type="SAM" id="Phobius"/>
    </source>
</evidence>
<keyword evidence="3" id="KW-1185">Reference proteome</keyword>
<dbReference type="AlphaFoldDB" id="A0AA88XJ51"/>
<evidence type="ECO:0000313" key="3">
    <source>
        <dbReference type="Proteomes" id="UP001188597"/>
    </source>
</evidence>
<organism evidence="2 3">
    <name type="scientific">Escallonia herrerae</name>
    <dbReference type="NCBI Taxonomy" id="1293975"/>
    <lineage>
        <taxon>Eukaryota</taxon>
        <taxon>Viridiplantae</taxon>
        <taxon>Streptophyta</taxon>
        <taxon>Embryophyta</taxon>
        <taxon>Tracheophyta</taxon>
        <taxon>Spermatophyta</taxon>
        <taxon>Magnoliopsida</taxon>
        <taxon>eudicotyledons</taxon>
        <taxon>Gunneridae</taxon>
        <taxon>Pentapetalae</taxon>
        <taxon>asterids</taxon>
        <taxon>campanulids</taxon>
        <taxon>Escalloniales</taxon>
        <taxon>Escalloniaceae</taxon>
        <taxon>Escallonia</taxon>
    </lineage>
</organism>
<sequence>MASGSLSVNVSATLSPGKSEFVNAGQIGDNSSSRNARDSLIPTIILGLLLHISVFAKQTKFWV</sequence>
<dbReference type="EMBL" id="JAVXUP010000004">
    <property type="protein sequence ID" value="KAK3043613.1"/>
    <property type="molecule type" value="Genomic_DNA"/>
</dbReference>
<gene>
    <name evidence="2" type="ORF">RJ639_001675</name>
</gene>